<proteinExistence type="predicted"/>
<name>A0A3P1B9H2_9BACT</name>
<sequence length="138" mass="15509">MLVGMIWLENAGFQSPSLKNTLAAKRDHRRVLVIYSRESSQQELDAQQKAFQAEKTGLAERDLDVIVLTDAKLPETDRRFLMQNPFNLSPATGFKGWLIGKDGGVKHAFTKPVDSGELFRIIDSMPMRQAEMSKGKKS</sequence>
<organism evidence="3 4">
    <name type="scientific">Larkinella rosea</name>
    <dbReference type="NCBI Taxonomy" id="2025312"/>
    <lineage>
        <taxon>Bacteria</taxon>
        <taxon>Pseudomonadati</taxon>
        <taxon>Bacteroidota</taxon>
        <taxon>Cytophagia</taxon>
        <taxon>Cytophagales</taxon>
        <taxon>Spirosomataceae</taxon>
        <taxon>Larkinella</taxon>
    </lineage>
</organism>
<dbReference type="EMBL" id="RQJO01000017">
    <property type="protein sequence ID" value="RRA97767.1"/>
    <property type="molecule type" value="Genomic_DNA"/>
</dbReference>
<accession>A0A3P1B9H2</accession>
<evidence type="ECO:0000256" key="1">
    <source>
        <dbReference type="ARBA" id="ARBA00022729"/>
    </source>
</evidence>
<reference evidence="3 4" key="1">
    <citation type="submission" date="2018-11" db="EMBL/GenBank/DDBJ databases">
        <authorList>
            <person name="Zhou Z."/>
            <person name="Wang G."/>
        </authorList>
    </citation>
    <scope>NUCLEOTIDE SEQUENCE [LARGE SCALE GENOMIC DNA]</scope>
    <source>
        <strain evidence="3 4">KCTC52004</strain>
    </source>
</reference>
<dbReference type="OrthoDB" id="7362103at2"/>
<feature type="domain" description="DUF4174" evidence="2">
    <location>
        <begin position="22"/>
        <end position="131"/>
    </location>
</feature>
<keyword evidence="1" id="KW-0732">Signal</keyword>
<dbReference type="Proteomes" id="UP000271925">
    <property type="component" value="Unassembled WGS sequence"/>
</dbReference>
<gene>
    <name evidence="3" type="ORF">EHT25_32215</name>
</gene>
<evidence type="ECO:0000313" key="3">
    <source>
        <dbReference type="EMBL" id="RRA97767.1"/>
    </source>
</evidence>
<dbReference type="Pfam" id="PF13778">
    <property type="entry name" value="DUF4174"/>
    <property type="match status" value="1"/>
</dbReference>
<comment type="caution">
    <text evidence="3">The sequence shown here is derived from an EMBL/GenBank/DDBJ whole genome shotgun (WGS) entry which is preliminary data.</text>
</comment>
<dbReference type="InterPro" id="IPR025232">
    <property type="entry name" value="DUF4174"/>
</dbReference>
<keyword evidence="4" id="KW-1185">Reference proteome</keyword>
<evidence type="ECO:0000259" key="2">
    <source>
        <dbReference type="Pfam" id="PF13778"/>
    </source>
</evidence>
<protein>
    <submittedName>
        <fullName evidence="3">DUF4174 domain-containing protein</fullName>
    </submittedName>
</protein>
<evidence type="ECO:0000313" key="4">
    <source>
        <dbReference type="Proteomes" id="UP000271925"/>
    </source>
</evidence>
<dbReference type="AlphaFoldDB" id="A0A3P1B9H2"/>